<dbReference type="KEGG" id="fgi:OP10G_2274"/>
<dbReference type="EMBL" id="CP007139">
    <property type="protein sequence ID" value="AIE85642.1"/>
    <property type="molecule type" value="Genomic_DNA"/>
</dbReference>
<feature type="region of interest" description="Disordered" evidence="1">
    <location>
        <begin position="308"/>
        <end position="336"/>
    </location>
</feature>
<evidence type="ECO:0000313" key="3">
    <source>
        <dbReference type="EMBL" id="AIE85642.1"/>
    </source>
</evidence>
<dbReference type="AlphaFoldDB" id="A0A068NQK5"/>
<keyword evidence="3" id="KW-0808">Transferase</keyword>
<evidence type="ECO:0000313" key="4">
    <source>
        <dbReference type="Proteomes" id="UP000027982"/>
    </source>
</evidence>
<accession>A0A068NQK5</accession>
<dbReference type="STRING" id="661478.OP10G_2274"/>
<name>A0A068NQK5_FIMGI</name>
<gene>
    <name evidence="3" type="ORF">OP10G_2274</name>
</gene>
<reference evidence="3 4" key="1">
    <citation type="journal article" date="2014" name="PLoS ONE">
        <title>The first complete genome sequence of the class fimbriimonadia in the phylum armatimonadetes.</title>
        <authorList>
            <person name="Hu Z.Y."/>
            <person name="Wang Y.Z."/>
            <person name="Im W.T."/>
            <person name="Wang S.Y."/>
            <person name="Zhao G.P."/>
            <person name="Zheng H.J."/>
            <person name="Quan Z.X."/>
        </authorList>
    </citation>
    <scope>NUCLEOTIDE SEQUENCE [LARGE SCALE GENOMIC DNA]</scope>
    <source>
        <strain evidence="3">Gsoil 348</strain>
    </source>
</reference>
<organism evidence="3 4">
    <name type="scientific">Fimbriimonas ginsengisoli Gsoil 348</name>
    <dbReference type="NCBI Taxonomy" id="661478"/>
    <lineage>
        <taxon>Bacteria</taxon>
        <taxon>Bacillati</taxon>
        <taxon>Armatimonadota</taxon>
        <taxon>Fimbriimonadia</taxon>
        <taxon>Fimbriimonadales</taxon>
        <taxon>Fimbriimonadaceae</taxon>
        <taxon>Fimbriimonas</taxon>
    </lineage>
</organism>
<keyword evidence="2" id="KW-0812">Transmembrane</keyword>
<feature type="compositionally biased region" description="Low complexity" evidence="1">
    <location>
        <begin position="519"/>
        <end position="544"/>
    </location>
</feature>
<protein>
    <submittedName>
        <fullName evidence="3">Protein kinase</fullName>
    </submittedName>
</protein>
<feature type="region of interest" description="Disordered" evidence="1">
    <location>
        <begin position="483"/>
        <end position="551"/>
    </location>
</feature>
<keyword evidence="3" id="KW-0418">Kinase</keyword>
<keyword evidence="2" id="KW-0472">Membrane</keyword>
<dbReference type="GO" id="GO:0016301">
    <property type="term" value="F:kinase activity"/>
    <property type="evidence" value="ECO:0007669"/>
    <property type="project" value="UniProtKB-KW"/>
</dbReference>
<feature type="transmembrane region" description="Helical" evidence="2">
    <location>
        <begin position="214"/>
        <end position="235"/>
    </location>
</feature>
<keyword evidence="4" id="KW-1185">Reference proteome</keyword>
<keyword evidence="2" id="KW-1133">Transmembrane helix</keyword>
<sequence>MTPDLVALEPGATTPISIVVVNKGTEADRFEMEIDGIDAEWKAVPVGVFGVDAGETHSEKVFFKPPRASESLAGNYPFVVRLRSLVSGESKTVQGVAQVKPFHHLSMEVDPKKGFISPTRKQNVFDVTLVNLGNTEHTLQLLGNDPEDACAYEFDQEQVTIGAGQQRDVELVADPVKKPIFASGRLIGFTVTGRSVSTPSVGVSAQAQLEQRPLVTPTSIAVLVLLGLLFSAWFLMMPKPPTITFGVTPQKAMRGDTVTINWNAEHAKRIVIRAGDQEIYDGTELQKQMAYQVTTPGVIRFVAEASDGERKHEETQQVTVGTPAPIPPPQITSLDANPKRVKLGEPFVMKYSLSDSVSEAVLEPTGEAIDRVLNEREITPTRSGEIKYTLVAKNSAGEVARKSFTVFVRDESDARILDFHPSAKVVPANDGHVTLTWQVVNAVRLEIKVEGSRTDVVTPTTGSQDYVITGKTTFTLTATDSKGRKATAQTTVTMEPPAVPSSTGITSTATGTEAGGAGTETTGGTAGATTTTGGTATTGTATGTGTTGGHR</sequence>
<proteinExistence type="predicted"/>
<dbReference type="eggNOG" id="COG1470">
    <property type="taxonomic scope" value="Bacteria"/>
</dbReference>
<evidence type="ECO:0000256" key="2">
    <source>
        <dbReference type="SAM" id="Phobius"/>
    </source>
</evidence>
<dbReference type="Proteomes" id="UP000027982">
    <property type="component" value="Chromosome"/>
</dbReference>
<dbReference type="HOGENOM" id="CLU_494133_0_0_0"/>
<evidence type="ECO:0000256" key="1">
    <source>
        <dbReference type="SAM" id="MobiDB-lite"/>
    </source>
</evidence>